<dbReference type="PANTHER" id="PTHR37316">
    <property type="entry name" value="TEICHOIC ACID GLYCEROL-PHOSPHATE PRIMASE"/>
    <property type="match status" value="1"/>
</dbReference>
<dbReference type="InterPro" id="IPR007554">
    <property type="entry name" value="Glycerophosphate_synth"/>
</dbReference>
<dbReference type="Pfam" id="PF04464">
    <property type="entry name" value="Glyphos_transf"/>
    <property type="match status" value="1"/>
</dbReference>
<accession>A0ABW5WVY0</accession>
<dbReference type="InterPro" id="IPR043148">
    <property type="entry name" value="TagF_C"/>
</dbReference>
<dbReference type="Gene3D" id="3.40.50.12580">
    <property type="match status" value="1"/>
</dbReference>
<proteinExistence type="predicted"/>
<keyword evidence="2" id="KW-1185">Reference proteome</keyword>
<reference evidence="2" key="1">
    <citation type="journal article" date="2019" name="Int. J. Syst. Evol. Microbiol.">
        <title>The Global Catalogue of Microorganisms (GCM) 10K type strain sequencing project: providing services to taxonomists for standard genome sequencing and annotation.</title>
        <authorList>
            <consortium name="The Broad Institute Genomics Platform"/>
            <consortium name="The Broad Institute Genome Sequencing Center for Infectious Disease"/>
            <person name="Wu L."/>
            <person name="Ma J."/>
        </authorList>
    </citation>
    <scope>NUCLEOTIDE SEQUENCE [LARGE SCALE GENOMIC DNA]</scope>
    <source>
        <strain evidence="2">KCTC 33575</strain>
    </source>
</reference>
<dbReference type="SUPFAM" id="SSF53756">
    <property type="entry name" value="UDP-Glycosyltransferase/glycogen phosphorylase"/>
    <property type="match status" value="1"/>
</dbReference>
<name>A0ABW5WVY0_9STAP</name>
<evidence type="ECO:0000313" key="1">
    <source>
        <dbReference type="EMBL" id="MFD2830946.1"/>
    </source>
</evidence>
<protein>
    <submittedName>
        <fullName evidence="1">CDP-glycerol glycerophosphotransferase family protein</fullName>
    </submittedName>
</protein>
<evidence type="ECO:0000313" key="2">
    <source>
        <dbReference type="Proteomes" id="UP001597519"/>
    </source>
</evidence>
<comment type="caution">
    <text evidence="1">The sequence shown here is derived from an EMBL/GenBank/DDBJ whole genome shotgun (WGS) entry which is preliminary data.</text>
</comment>
<dbReference type="EMBL" id="JBHUOQ010000004">
    <property type="protein sequence ID" value="MFD2830946.1"/>
    <property type="molecule type" value="Genomic_DNA"/>
</dbReference>
<dbReference type="RefSeq" id="WP_377774461.1">
    <property type="nucleotide sequence ID" value="NZ_JBHUOQ010000004.1"/>
</dbReference>
<organism evidence="1 2">
    <name type="scientific">Corticicoccus populi</name>
    <dbReference type="NCBI Taxonomy" id="1812821"/>
    <lineage>
        <taxon>Bacteria</taxon>
        <taxon>Bacillati</taxon>
        <taxon>Bacillota</taxon>
        <taxon>Bacilli</taxon>
        <taxon>Bacillales</taxon>
        <taxon>Staphylococcaceae</taxon>
        <taxon>Corticicoccus</taxon>
    </lineage>
</organism>
<dbReference type="Proteomes" id="UP001597519">
    <property type="component" value="Unassembled WGS sequence"/>
</dbReference>
<dbReference type="PANTHER" id="PTHR37316:SF3">
    <property type="entry name" value="TEICHOIC ACID GLYCEROL-PHOSPHATE TRANSFERASE"/>
    <property type="match status" value="1"/>
</dbReference>
<sequence>MSVIKRQWKNIRKYFIKKVTLQDVTPFDTYVSLTLSMKNFININEISVTLNNGADVRHLPYRIINQTLSINIPYEYFIHLEGTSKIQVSVNNKKMLIYTADALKFDQSSFFADNKLFNISADGSLKLAHMFPSYSFEAETVKAENITASYNHFSFNYDADEITGIALIYNHKIVEIENDTVNSREFSAEDFEAVNEGTARVYAVRGSGLHVLAIDQTVTFNTPYYQVVINKRNHKPIANIETHKVHLNKFESTIHGDNVRLTAGYSDTFKLDSVIVTDTLTQESTAFRAEYNNHGEYTADLPIENLVSNFSRKRIVLHTEEPVSYYIQPSVSQLNEIGFNDRLRVLFNSERIKIWFYERKDTLLGFKATRPKVRRLVTHIEDYTIAGYITGLDEFENCNAYLLLEERYTSDNVQIEIQNNFKINLKDIDLINIKSKNKTIIDLFVIITDGKGEVIRKGKIKYQHSNYKKDNYYGADYTVDSEGNKHFQLITTTPYNNIKIESFMVPGNIDKSYAGIKKDMNVWLIGERYDTAQDNGYSMFLWLREHTDVDAYYVIERDSKDFLKIKDTENVLIFGSDKHFHISFKAGVLLGTHDLENLLPYKPASGFYGYENTVKVFLQHGVLGRKPAEYHKKYYELPFDLFIVSSIPEKEDIVMKKMGYSEQETAVTGLARFDLLPFNHKTENILLMPTWRDWITSDDGFLKSRYYHRYVNLIQNPRLHKVLEDYNVNLNFYPHYRAQVFFNASHVDTTSRIHFIELGDRTVQELLISHSLLITDYSSVSFDFSLMNKPVIYYHFDVGRFFKNGKLRPLHETFIGDTAKDEETLIDLIEESIQNQFMSRHTDLSGIFEYQDHHNRERIYKAVLNKIKAAD</sequence>
<gene>
    <name evidence="1" type="ORF">ACFSX4_10775</name>
</gene>
<dbReference type="InterPro" id="IPR051612">
    <property type="entry name" value="Teichoic_Acid_Biosynth"/>
</dbReference>